<dbReference type="RefSeq" id="WP_082535310.1">
    <property type="nucleotide sequence ID" value="NZ_FOBF01000003.1"/>
</dbReference>
<keyword evidence="5" id="KW-1185">Reference proteome</keyword>
<evidence type="ECO:0000256" key="2">
    <source>
        <dbReference type="RuleBase" id="RU003749"/>
    </source>
</evidence>
<accession>A0A1H7LRK6</accession>
<dbReference type="NCBIfam" id="TIGR00377">
    <property type="entry name" value="ant_ant_sig"/>
    <property type="match status" value="1"/>
</dbReference>
<organism evidence="4 5">
    <name type="scientific">Nonomuraea pusilla</name>
    <dbReference type="NCBI Taxonomy" id="46177"/>
    <lineage>
        <taxon>Bacteria</taxon>
        <taxon>Bacillati</taxon>
        <taxon>Actinomycetota</taxon>
        <taxon>Actinomycetes</taxon>
        <taxon>Streptosporangiales</taxon>
        <taxon>Streptosporangiaceae</taxon>
        <taxon>Nonomuraea</taxon>
    </lineage>
</organism>
<dbReference type="OrthoDB" id="9793697at2"/>
<dbReference type="PANTHER" id="PTHR33495:SF2">
    <property type="entry name" value="ANTI-SIGMA FACTOR ANTAGONIST TM_1081-RELATED"/>
    <property type="match status" value="1"/>
</dbReference>
<dbReference type="Gene3D" id="3.30.750.24">
    <property type="entry name" value="STAS domain"/>
    <property type="match status" value="1"/>
</dbReference>
<dbReference type="STRING" id="46177.SAMN05660976_01651"/>
<dbReference type="Proteomes" id="UP000198953">
    <property type="component" value="Unassembled WGS sequence"/>
</dbReference>
<name>A0A1H7LRK6_9ACTN</name>
<dbReference type="SUPFAM" id="SSF52091">
    <property type="entry name" value="SpoIIaa-like"/>
    <property type="match status" value="1"/>
</dbReference>
<dbReference type="CDD" id="cd07043">
    <property type="entry name" value="STAS_anti-anti-sigma_factors"/>
    <property type="match status" value="1"/>
</dbReference>
<comment type="similarity">
    <text evidence="1 2">Belongs to the anti-sigma-factor antagonist family.</text>
</comment>
<dbReference type="AlphaFoldDB" id="A0A1H7LRK6"/>
<dbReference type="Pfam" id="PF01740">
    <property type="entry name" value="STAS"/>
    <property type="match status" value="1"/>
</dbReference>
<dbReference type="GO" id="GO:0043856">
    <property type="term" value="F:anti-sigma factor antagonist activity"/>
    <property type="evidence" value="ECO:0007669"/>
    <property type="project" value="InterPro"/>
</dbReference>
<dbReference type="InterPro" id="IPR002645">
    <property type="entry name" value="STAS_dom"/>
</dbReference>
<dbReference type="PROSITE" id="PS50801">
    <property type="entry name" value="STAS"/>
    <property type="match status" value="1"/>
</dbReference>
<evidence type="ECO:0000313" key="5">
    <source>
        <dbReference type="Proteomes" id="UP000198953"/>
    </source>
</evidence>
<feature type="domain" description="STAS" evidence="3">
    <location>
        <begin position="14"/>
        <end position="122"/>
    </location>
</feature>
<protein>
    <recommendedName>
        <fullName evidence="2">Anti-sigma factor antagonist</fullName>
    </recommendedName>
</protein>
<reference evidence="4 5" key="1">
    <citation type="submission" date="2016-10" db="EMBL/GenBank/DDBJ databases">
        <authorList>
            <person name="de Groot N.N."/>
        </authorList>
    </citation>
    <scope>NUCLEOTIDE SEQUENCE [LARGE SCALE GENOMIC DNA]</scope>
    <source>
        <strain evidence="4 5">DSM 43357</strain>
    </source>
</reference>
<sequence>MGASPPPAPAPGPLALTHRRLPGVIVICVGGEIDSTNSPELGTFVEQVRRPGEQIVFDLAEVSFIDSSGLHVLLDCARYCRSHGGELHLAAARGAPARLFQITGVASYLPVHDTAQHAIAAALAA</sequence>
<evidence type="ECO:0000313" key="4">
    <source>
        <dbReference type="EMBL" id="SEL01499.1"/>
    </source>
</evidence>
<evidence type="ECO:0000259" key="3">
    <source>
        <dbReference type="PROSITE" id="PS50801"/>
    </source>
</evidence>
<dbReference type="InterPro" id="IPR036513">
    <property type="entry name" value="STAS_dom_sf"/>
</dbReference>
<dbReference type="InterPro" id="IPR003658">
    <property type="entry name" value="Anti-sigma_ant"/>
</dbReference>
<dbReference type="EMBL" id="FOBF01000003">
    <property type="protein sequence ID" value="SEL01499.1"/>
    <property type="molecule type" value="Genomic_DNA"/>
</dbReference>
<evidence type="ECO:0000256" key="1">
    <source>
        <dbReference type="ARBA" id="ARBA00009013"/>
    </source>
</evidence>
<dbReference type="PANTHER" id="PTHR33495">
    <property type="entry name" value="ANTI-SIGMA FACTOR ANTAGONIST TM_1081-RELATED-RELATED"/>
    <property type="match status" value="1"/>
</dbReference>
<proteinExistence type="inferred from homology"/>
<gene>
    <name evidence="4" type="ORF">SAMN05660976_01651</name>
</gene>